<evidence type="ECO:0000313" key="2">
    <source>
        <dbReference type="Proteomes" id="UP000238045"/>
    </source>
</evidence>
<keyword evidence="2" id="KW-1185">Reference proteome</keyword>
<protein>
    <submittedName>
        <fullName evidence="1">Uncharacterized protein</fullName>
    </submittedName>
</protein>
<comment type="caution">
    <text evidence="1">The sequence shown here is derived from an EMBL/GenBank/DDBJ whole genome shotgun (WGS) entry which is preliminary data.</text>
</comment>
<reference evidence="1 2" key="1">
    <citation type="submission" date="2017-09" db="EMBL/GenBank/DDBJ databases">
        <title>Genomic, metabolic, and phenotypic characteristics of bacterial isolates from the natural microbiome of the model nematode Caenorhabditis elegans.</title>
        <authorList>
            <person name="Zimmermann J."/>
            <person name="Obeng N."/>
            <person name="Yang W."/>
            <person name="Obeng O."/>
            <person name="Kissoyan K."/>
            <person name="Pees B."/>
            <person name="Dirksen P."/>
            <person name="Hoppner M."/>
            <person name="Franke A."/>
            <person name="Rosenstiel P."/>
            <person name="Leippe M."/>
            <person name="Dierking K."/>
            <person name="Kaleta C."/>
            <person name="Schulenburg H."/>
        </authorList>
    </citation>
    <scope>NUCLEOTIDE SEQUENCE [LARGE SCALE GENOMIC DNA]</scope>
    <source>
        <strain evidence="1 2">MYb117</strain>
    </source>
</reference>
<gene>
    <name evidence="1" type="ORF">CQZ99_09765</name>
</gene>
<dbReference type="AlphaFoldDB" id="A0A2S9EUD7"/>
<dbReference type="RefSeq" id="WP_105696506.1">
    <property type="nucleotide sequence ID" value="NZ_CP159260.1"/>
</dbReference>
<proteinExistence type="predicted"/>
<sequence length="174" mass="19537">MTDYTDLQKAAAYAAQDTIKFADEAEEMRALQQFHEEVDPETVLELIAEINALKGPHDWLAEDLIKELVDNAQAFQENSDHGENDAFAIVLLAAAQRIRRQEANLDQLKTENKRLVPFEEAYATACNVRNRLIKESEALRNAFRPLLAHWDDLKAGESLNVDAARAAMGKGEQS</sequence>
<dbReference type="EMBL" id="PCQL01000008">
    <property type="protein sequence ID" value="PRC19624.1"/>
    <property type="molecule type" value="Genomic_DNA"/>
</dbReference>
<accession>A0A2S9EUD7</accession>
<organism evidence="1 2">
    <name type="scientific">Pseudomonas poae</name>
    <dbReference type="NCBI Taxonomy" id="200451"/>
    <lineage>
        <taxon>Bacteria</taxon>
        <taxon>Pseudomonadati</taxon>
        <taxon>Pseudomonadota</taxon>
        <taxon>Gammaproteobacteria</taxon>
        <taxon>Pseudomonadales</taxon>
        <taxon>Pseudomonadaceae</taxon>
        <taxon>Pseudomonas</taxon>
    </lineage>
</organism>
<name>A0A2S9EUD7_9PSED</name>
<dbReference type="Proteomes" id="UP000238045">
    <property type="component" value="Unassembled WGS sequence"/>
</dbReference>
<evidence type="ECO:0000313" key="1">
    <source>
        <dbReference type="EMBL" id="PRC19624.1"/>
    </source>
</evidence>